<evidence type="ECO:0000256" key="2">
    <source>
        <dbReference type="SAM" id="SignalP"/>
    </source>
</evidence>
<protein>
    <submittedName>
        <fullName evidence="3">Uncharacterized protein</fullName>
    </submittedName>
</protein>
<feature type="chain" id="PRO_5009193675" evidence="2">
    <location>
        <begin position="22"/>
        <end position="654"/>
    </location>
</feature>
<organism evidence="3 4">
    <name type="scientific">Fragilariopsis cylindrus CCMP1102</name>
    <dbReference type="NCBI Taxonomy" id="635003"/>
    <lineage>
        <taxon>Eukaryota</taxon>
        <taxon>Sar</taxon>
        <taxon>Stramenopiles</taxon>
        <taxon>Ochrophyta</taxon>
        <taxon>Bacillariophyta</taxon>
        <taxon>Bacillariophyceae</taxon>
        <taxon>Bacillariophycidae</taxon>
        <taxon>Bacillariales</taxon>
        <taxon>Bacillariaceae</taxon>
        <taxon>Fragilariopsis</taxon>
    </lineage>
</organism>
<reference evidence="3 4" key="1">
    <citation type="submission" date="2016-09" db="EMBL/GenBank/DDBJ databases">
        <title>Extensive genetic diversity and differential bi-allelic expression allows diatom success in the polar Southern Ocean.</title>
        <authorList>
            <consortium name="DOE Joint Genome Institute"/>
            <person name="Mock T."/>
            <person name="Otillar R.P."/>
            <person name="Strauss J."/>
            <person name="Dupont C."/>
            <person name="Frickenhaus S."/>
            <person name="Maumus F."/>
            <person name="Mcmullan M."/>
            <person name="Sanges R."/>
            <person name="Schmutz J."/>
            <person name="Toseland A."/>
            <person name="Valas R."/>
            <person name="Veluchamy A."/>
            <person name="Ward B.J."/>
            <person name="Allen A."/>
            <person name="Barry K."/>
            <person name="Falciatore A."/>
            <person name="Ferrante M."/>
            <person name="Fortunato A.E."/>
            <person name="Gloeckner G."/>
            <person name="Gruber A."/>
            <person name="Hipkin R."/>
            <person name="Janech M."/>
            <person name="Kroth P."/>
            <person name="Leese F."/>
            <person name="Lindquist E."/>
            <person name="Lyon B.R."/>
            <person name="Martin J."/>
            <person name="Mayer C."/>
            <person name="Parker M."/>
            <person name="Quesneville H."/>
            <person name="Raymond J."/>
            <person name="Uhlig C."/>
            <person name="Valentin K.U."/>
            <person name="Worden A.Z."/>
            <person name="Armbrust E.V."/>
            <person name="Bowler C."/>
            <person name="Green B."/>
            <person name="Moulton V."/>
            <person name="Van Oosterhout C."/>
            <person name="Grigoriev I."/>
        </authorList>
    </citation>
    <scope>NUCLEOTIDE SEQUENCE [LARGE SCALE GENOMIC DNA]</scope>
    <source>
        <strain evidence="3 4">CCMP1102</strain>
    </source>
</reference>
<accession>A0A1E7FYK1</accession>
<dbReference type="InParanoid" id="A0A1E7FYK1"/>
<gene>
    <name evidence="3" type="ORF">FRACYDRAFT_233385</name>
</gene>
<name>A0A1E7FYK1_9STRA</name>
<keyword evidence="2" id="KW-0732">Signal</keyword>
<keyword evidence="1" id="KW-1133">Transmembrane helix</keyword>
<keyword evidence="1" id="KW-0812">Transmembrane</keyword>
<dbReference type="EMBL" id="KV784353">
    <property type="protein sequence ID" value="OEU23216.1"/>
    <property type="molecule type" value="Genomic_DNA"/>
</dbReference>
<sequence length="654" mass="73809">MVAFVCIVVAAALWNATVINSLNDERLSVTGHDLILGSVNNKNNCSCNTETQMLVRIEFQPTKDEITADFASYQIATYRWNLMLERYQLYANRTLDDDFFHFQKDISSESQAIYQCVPRDECVILTIFQEEPVGGLNRSMLLPIHYDIRVDGANIDPGDLIWTPYTNSKGKRKNDTISTTELNVPSDYRSQCLLQCGDGEALMELAVFEINFRNRGFRIEDATTGNSVIESCPWDSFNKRMDCLWHPNVGMQHVRRCLPAKGCYRLIHAGGVNWDTDSIPLFNITFAGEQVAIGRRRIRFDAVDFGSDASLCRPYNAKSMCGQNESLFEFFGSRGPRFLTWANNFTSVNLSWSLTMMSNGPVNSTTKERRLLAGKIPPNETLPQYARFCAPSRACMKFTASVPNDTQSITMNNRDIEYTENFLYQLTFDGTIFADSEAKFSSRSSHLSEPFNFPRYLSESVFLGNCIADDICNTRTESLLDLSLQVGPDGFHRFPWEVRNANASYDGLIGIRTTMADTYLSNWLYRRYECLSRNACMQFRTLKSSVVSASAEYNISLDGRLVSDRHKKCYRGLGGSCYERLETTLGGKTCSNTSIFPSLFIILGCVAGFTLLVYIIHYFCGSAWKVRASSYHSVAVLESDEDTESSGISMQSLQ</sequence>
<evidence type="ECO:0000313" key="3">
    <source>
        <dbReference type="EMBL" id="OEU23216.1"/>
    </source>
</evidence>
<evidence type="ECO:0000313" key="4">
    <source>
        <dbReference type="Proteomes" id="UP000095751"/>
    </source>
</evidence>
<dbReference type="Proteomes" id="UP000095751">
    <property type="component" value="Unassembled WGS sequence"/>
</dbReference>
<feature type="signal peptide" evidence="2">
    <location>
        <begin position="1"/>
        <end position="21"/>
    </location>
</feature>
<proteinExistence type="predicted"/>
<dbReference type="KEGG" id="fcy:FRACYDRAFT_233385"/>
<feature type="transmembrane region" description="Helical" evidence="1">
    <location>
        <begin position="599"/>
        <end position="620"/>
    </location>
</feature>
<evidence type="ECO:0000256" key="1">
    <source>
        <dbReference type="SAM" id="Phobius"/>
    </source>
</evidence>
<dbReference type="AlphaFoldDB" id="A0A1E7FYK1"/>
<keyword evidence="4" id="KW-1185">Reference proteome</keyword>
<keyword evidence="1" id="KW-0472">Membrane</keyword>